<name>A0A4P6PAD7_9GAMM</name>
<feature type="transmembrane region" description="Helical" evidence="1">
    <location>
        <begin position="91"/>
        <end position="109"/>
    </location>
</feature>
<dbReference type="AlphaFoldDB" id="A0A4P6PAD7"/>
<keyword evidence="1" id="KW-0812">Transmembrane</keyword>
<keyword evidence="3" id="KW-1185">Reference proteome</keyword>
<dbReference type="Proteomes" id="UP000290244">
    <property type="component" value="Chromosome"/>
</dbReference>
<dbReference type="KEGG" id="lsd:EMK97_13035"/>
<dbReference type="EMBL" id="CP034759">
    <property type="protein sequence ID" value="QBG36575.1"/>
    <property type="molecule type" value="Genomic_DNA"/>
</dbReference>
<gene>
    <name evidence="2" type="ORF">EMK97_13035</name>
</gene>
<dbReference type="OrthoDB" id="6228440at2"/>
<proteinExistence type="predicted"/>
<evidence type="ECO:0000313" key="3">
    <source>
        <dbReference type="Proteomes" id="UP000290244"/>
    </source>
</evidence>
<reference evidence="2 3" key="1">
    <citation type="submission" date="2018-12" db="EMBL/GenBank/DDBJ databases">
        <title>Complete genome of Litorilituus sediminis.</title>
        <authorList>
            <person name="Liu A."/>
            <person name="Rong J."/>
        </authorList>
    </citation>
    <scope>NUCLEOTIDE SEQUENCE [LARGE SCALE GENOMIC DNA]</scope>
    <source>
        <strain evidence="2 3">JCM 17549</strain>
    </source>
</reference>
<feature type="transmembrane region" description="Helical" evidence="1">
    <location>
        <begin position="63"/>
        <end position="84"/>
    </location>
</feature>
<keyword evidence="1" id="KW-0472">Membrane</keyword>
<protein>
    <submittedName>
        <fullName evidence="2">Uncharacterized protein</fullName>
    </submittedName>
</protein>
<evidence type="ECO:0000313" key="2">
    <source>
        <dbReference type="EMBL" id="QBG36575.1"/>
    </source>
</evidence>
<keyword evidence="1" id="KW-1133">Transmembrane helix</keyword>
<sequence length="122" mass="13766">MLPLYYGYLVFQLYLVFGIFFKVSISASAVFFSVIVFFIWTFMPILGYALAKLLGAKGENSPKILFAIGLIIGLVEQAWFYFNISIRDQSNISTFIVFLLFFAVAFISFPQKASTPLRSTTA</sequence>
<dbReference type="RefSeq" id="WP_130602854.1">
    <property type="nucleotide sequence ID" value="NZ_CP034759.1"/>
</dbReference>
<accession>A0A4P6PAD7</accession>
<feature type="transmembrane region" description="Helical" evidence="1">
    <location>
        <begin position="30"/>
        <end position="51"/>
    </location>
</feature>
<organism evidence="2 3">
    <name type="scientific">Litorilituus sediminis</name>
    <dbReference type="NCBI Taxonomy" id="718192"/>
    <lineage>
        <taxon>Bacteria</taxon>
        <taxon>Pseudomonadati</taxon>
        <taxon>Pseudomonadota</taxon>
        <taxon>Gammaproteobacteria</taxon>
        <taxon>Alteromonadales</taxon>
        <taxon>Colwelliaceae</taxon>
        <taxon>Litorilituus</taxon>
    </lineage>
</organism>
<evidence type="ECO:0000256" key="1">
    <source>
        <dbReference type="SAM" id="Phobius"/>
    </source>
</evidence>
<feature type="transmembrane region" description="Helical" evidence="1">
    <location>
        <begin position="6"/>
        <end position="23"/>
    </location>
</feature>